<dbReference type="OrthoDB" id="10250354at2759"/>
<reference evidence="3" key="2">
    <citation type="submission" date="2021-05" db="UniProtKB">
        <authorList>
            <consortium name="EnsemblPlants"/>
        </authorList>
    </citation>
    <scope>IDENTIFICATION</scope>
    <source>
        <strain evidence="3">subsp. malaccensis</strain>
    </source>
</reference>
<dbReference type="PROSITE" id="PS50076">
    <property type="entry name" value="DNAJ_2"/>
    <property type="match status" value="1"/>
</dbReference>
<dbReference type="SMART" id="SM00271">
    <property type="entry name" value="DnaJ"/>
    <property type="match status" value="1"/>
</dbReference>
<sequence length="333" mass="37408">MVKDTEYYDILGVSVDASAAEIKKAYYLKARVVHPDKNLGDPQAARNFQVLGEAYQVLSDPAKREEYDKHGKEGVPQDSMIDPATVFGMLFGSDFFEDYVGQLALATIASVEIEEESQVPEIRKQRVQEKIKELQKEREQKLVEILKDHLHLYVSGQIEEFVNWANTEASRLSQAAFGEAMLHTIGYIYARQAAREIGKSKRYMGMPFIAEWVRNKGHHIKSQVNAASGAVALIQLQGGMQKLEVGGDEDIMKHFEEKKDAMLNSLWKINVLDIESTLLHVCQAVLRDNSVSKDVLKLRAKALKKLGTIFQGAKAIYRRENSLRVENGTGAVP</sequence>
<dbReference type="PANTHER" id="PTHR44094">
    <property type="entry name" value="DNAJ HEAT SHOCK N-TERMINAL DOMAIN-CONTAINING PROTEIN"/>
    <property type="match status" value="1"/>
</dbReference>
<dbReference type="InterPro" id="IPR052423">
    <property type="entry name" value="EMIR"/>
</dbReference>
<feature type="domain" description="J" evidence="1">
    <location>
        <begin position="6"/>
        <end position="71"/>
    </location>
</feature>
<evidence type="ECO:0000313" key="3">
    <source>
        <dbReference type="EnsemblPlants" id="Ma11_p10860.1"/>
    </source>
</evidence>
<evidence type="ECO:0000313" key="4">
    <source>
        <dbReference type="Proteomes" id="UP000012960"/>
    </source>
</evidence>
<dbReference type="InterPro" id="IPR001623">
    <property type="entry name" value="DnaJ_domain"/>
</dbReference>
<dbReference type="PANTHER" id="PTHR44094:SF8">
    <property type="entry name" value="DNAJ HEAT SHOCK N-TERMINAL DOMAIN-CONTAINING PROTEIN-RELATED"/>
    <property type="match status" value="1"/>
</dbReference>
<dbReference type="PRINTS" id="PR00625">
    <property type="entry name" value="JDOMAIN"/>
</dbReference>
<dbReference type="InterPro" id="IPR036869">
    <property type="entry name" value="J_dom_sf"/>
</dbReference>
<dbReference type="Gramene" id="Ma11_t10860.1">
    <property type="protein sequence ID" value="Ma11_p10860.1"/>
    <property type="gene ID" value="Ma11_g10860"/>
</dbReference>
<dbReference type="SUPFAM" id="SSF46565">
    <property type="entry name" value="Chaperone J-domain"/>
    <property type="match status" value="1"/>
</dbReference>
<proteinExistence type="predicted"/>
<dbReference type="EMBL" id="HG996475">
    <property type="protein sequence ID" value="CAG1864166.1"/>
    <property type="molecule type" value="Genomic_DNA"/>
</dbReference>
<dbReference type="AlphaFoldDB" id="A0A804L6I8"/>
<dbReference type="Pfam" id="PF14308">
    <property type="entry name" value="DnaJ-X"/>
    <property type="match status" value="1"/>
</dbReference>
<protein>
    <submittedName>
        <fullName evidence="2">(wild Malaysian banana) hypothetical protein</fullName>
    </submittedName>
</protein>
<dbReference type="Proteomes" id="UP000012960">
    <property type="component" value="Unplaced"/>
</dbReference>
<dbReference type="Gene3D" id="1.10.287.110">
    <property type="entry name" value="DnaJ domain"/>
    <property type="match status" value="1"/>
</dbReference>
<dbReference type="FunCoup" id="A0A804L6I8">
    <property type="interactions" value="1446"/>
</dbReference>
<evidence type="ECO:0000259" key="1">
    <source>
        <dbReference type="PROSITE" id="PS50076"/>
    </source>
</evidence>
<dbReference type="CDD" id="cd06257">
    <property type="entry name" value="DnaJ"/>
    <property type="match status" value="1"/>
</dbReference>
<dbReference type="InterPro" id="IPR018253">
    <property type="entry name" value="DnaJ_domain_CS"/>
</dbReference>
<dbReference type="EnsemblPlants" id="Ma11_t10860.1">
    <property type="protein sequence ID" value="Ma11_p10860.1"/>
    <property type="gene ID" value="Ma11_g10860"/>
</dbReference>
<dbReference type="GO" id="GO:0005783">
    <property type="term" value="C:endoplasmic reticulum"/>
    <property type="evidence" value="ECO:0007669"/>
    <property type="project" value="UniProtKB-ARBA"/>
</dbReference>
<name>A0A804L6I8_MUSAM</name>
<organism evidence="3 4">
    <name type="scientific">Musa acuminata subsp. malaccensis</name>
    <name type="common">Wild banana</name>
    <name type="synonym">Musa malaccensis</name>
    <dbReference type="NCBI Taxonomy" id="214687"/>
    <lineage>
        <taxon>Eukaryota</taxon>
        <taxon>Viridiplantae</taxon>
        <taxon>Streptophyta</taxon>
        <taxon>Embryophyta</taxon>
        <taxon>Tracheophyta</taxon>
        <taxon>Spermatophyta</taxon>
        <taxon>Magnoliopsida</taxon>
        <taxon>Liliopsida</taxon>
        <taxon>Zingiberales</taxon>
        <taxon>Musaceae</taxon>
        <taxon>Musa</taxon>
    </lineage>
</organism>
<dbReference type="OMA" id="FREWVGE"/>
<evidence type="ECO:0000313" key="2">
    <source>
        <dbReference type="EMBL" id="CAG1864166.1"/>
    </source>
</evidence>
<dbReference type="PROSITE" id="PS00636">
    <property type="entry name" value="DNAJ_1"/>
    <property type="match status" value="1"/>
</dbReference>
<accession>A0A804L6I8</accession>
<gene>
    <name evidence="2" type="ORF">GSMUA_14620.1</name>
</gene>
<dbReference type="Pfam" id="PF00226">
    <property type="entry name" value="DnaJ"/>
    <property type="match status" value="1"/>
</dbReference>
<keyword evidence="4" id="KW-1185">Reference proteome</keyword>
<dbReference type="KEGG" id="mus:103972763"/>
<dbReference type="InterPro" id="IPR026894">
    <property type="entry name" value="DnaJ_X"/>
</dbReference>
<reference evidence="2" key="1">
    <citation type="submission" date="2021-03" db="EMBL/GenBank/DDBJ databases">
        <authorList>
            <consortium name="Genoscope - CEA"/>
            <person name="William W."/>
        </authorList>
    </citation>
    <scope>NUCLEOTIDE SEQUENCE</scope>
    <source>
        <strain evidence="2">Doubled-haploid Pahang</strain>
    </source>
</reference>